<organism evidence="1 2">
    <name type="scientific">Novosphingobium album</name>
    <name type="common">ex Liu et al. 2023</name>
    <dbReference type="NCBI Taxonomy" id="3031130"/>
    <lineage>
        <taxon>Bacteria</taxon>
        <taxon>Pseudomonadati</taxon>
        <taxon>Pseudomonadota</taxon>
        <taxon>Alphaproteobacteria</taxon>
        <taxon>Sphingomonadales</taxon>
        <taxon>Sphingomonadaceae</taxon>
        <taxon>Novosphingobium</taxon>
    </lineage>
</organism>
<dbReference type="RefSeq" id="WP_275230611.1">
    <property type="nucleotide sequence ID" value="NZ_JARESE010000085.1"/>
</dbReference>
<gene>
    <name evidence="1" type="ORF">PYV00_22625</name>
</gene>
<name>A0ABT5WX92_9SPHN</name>
<protein>
    <submittedName>
        <fullName evidence="1">Transcriptional regulator</fullName>
    </submittedName>
</protein>
<dbReference type="EMBL" id="JARESE010000085">
    <property type="protein sequence ID" value="MDE8654497.1"/>
    <property type="molecule type" value="Genomic_DNA"/>
</dbReference>
<sequence length="149" mass="16752">MRDVECTNPGVARALTFAVEGSGKPRHQVAREAGMHRETLQRVMRGERPIAVDEATQILTTCGAYPKATLLLTMAGQEDLACQWMRNEMGQFLEEFLAVLPMHLDRTLGRRVADLRPRWANGTSQLVARMLSKHIDEFTDRDFAATLGR</sequence>
<dbReference type="Proteomes" id="UP001216253">
    <property type="component" value="Unassembled WGS sequence"/>
</dbReference>
<evidence type="ECO:0000313" key="2">
    <source>
        <dbReference type="Proteomes" id="UP001216253"/>
    </source>
</evidence>
<keyword evidence="2" id="KW-1185">Reference proteome</keyword>
<accession>A0ABT5WX92</accession>
<reference evidence="1 2" key="1">
    <citation type="submission" date="2023-03" db="EMBL/GenBank/DDBJ databases">
        <title>NovoSphingobium album sp. nov. isolated from polycyclic aromatic hydrocarbons- and heavy-metal polluted soil.</title>
        <authorList>
            <person name="Liu Z."/>
            <person name="Wang K."/>
        </authorList>
    </citation>
    <scope>NUCLEOTIDE SEQUENCE [LARGE SCALE GENOMIC DNA]</scope>
    <source>
        <strain evidence="1 2">H3SJ31-1</strain>
    </source>
</reference>
<comment type="caution">
    <text evidence="1">The sequence shown here is derived from an EMBL/GenBank/DDBJ whole genome shotgun (WGS) entry which is preliminary data.</text>
</comment>
<evidence type="ECO:0000313" key="1">
    <source>
        <dbReference type="EMBL" id="MDE8654497.1"/>
    </source>
</evidence>
<proteinExistence type="predicted"/>